<keyword evidence="1" id="KW-0472">Membrane</keyword>
<keyword evidence="1" id="KW-1133">Transmembrane helix</keyword>
<accession>A0AAE3R594</accession>
<keyword evidence="1" id="KW-0812">Transmembrane</keyword>
<comment type="caution">
    <text evidence="2">The sequence shown here is derived from an EMBL/GenBank/DDBJ whole genome shotgun (WGS) entry which is preliminary data.</text>
</comment>
<feature type="transmembrane region" description="Helical" evidence="1">
    <location>
        <begin position="70"/>
        <end position="88"/>
    </location>
</feature>
<feature type="transmembrane region" description="Helical" evidence="1">
    <location>
        <begin position="7"/>
        <end position="24"/>
    </location>
</feature>
<name>A0AAE3R594_9BACT</name>
<evidence type="ECO:0000313" key="2">
    <source>
        <dbReference type="EMBL" id="MDJ1504044.1"/>
    </source>
</evidence>
<dbReference type="Proteomes" id="UP001232063">
    <property type="component" value="Unassembled WGS sequence"/>
</dbReference>
<feature type="transmembrane region" description="Helical" evidence="1">
    <location>
        <begin position="36"/>
        <end position="58"/>
    </location>
</feature>
<dbReference type="AlphaFoldDB" id="A0AAE3R594"/>
<gene>
    <name evidence="2" type="ORF">QNI22_25510</name>
</gene>
<protein>
    <submittedName>
        <fullName evidence="2">Uncharacterized protein</fullName>
    </submittedName>
</protein>
<reference evidence="2" key="1">
    <citation type="submission" date="2023-05" db="EMBL/GenBank/DDBJ databases">
        <authorList>
            <person name="Zhang X."/>
        </authorList>
    </citation>
    <scope>NUCLEOTIDE SEQUENCE</scope>
    <source>
        <strain evidence="2">BD1B2-1</strain>
    </source>
</reference>
<evidence type="ECO:0000313" key="3">
    <source>
        <dbReference type="Proteomes" id="UP001232063"/>
    </source>
</evidence>
<dbReference type="RefSeq" id="WP_314514918.1">
    <property type="nucleotide sequence ID" value="NZ_JASJOU010000010.1"/>
</dbReference>
<evidence type="ECO:0000256" key="1">
    <source>
        <dbReference type="SAM" id="Phobius"/>
    </source>
</evidence>
<dbReference type="EMBL" id="JASJOU010000010">
    <property type="protein sequence ID" value="MDJ1504044.1"/>
    <property type="molecule type" value="Genomic_DNA"/>
</dbReference>
<proteinExistence type="predicted"/>
<organism evidence="2 3">
    <name type="scientific">Xanthocytophaga agilis</name>
    <dbReference type="NCBI Taxonomy" id="3048010"/>
    <lineage>
        <taxon>Bacteria</taxon>
        <taxon>Pseudomonadati</taxon>
        <taxon>Bacteroidota</taxon>
        <taxon>Cytophagia</taxon>
        <taxon>Cytophagales</taxon>
        <taxon>Rhodocytophagaceae</taxon>
        <taxon>Xanthocytophaga</taxon>
    </lineage>
</organism>
<sequence>MRQIHAIVICFNLLVIGVDLYTIITYKPEPYSGLGFIYFTFYFGLPTFFLDLFIIIYYSYTKQPKKRLGYGAFFALVLILPVVAFFVIESREGWLPIFVKNTTDYPLEKLELLARNQQYFQKEKLYPSDQIDFNCKCLYPSTEESDTLGIELFYEIDGTKKRLLLEGKGSAVFADKLMIQILDKDHATVNGQDALLYP</sequence>
<keyword evidence="3" id="KW-1185">Reference proteome</keyword>